<organism evidence="1 2">
    <name type="scientific">Chitinophaga sancti</name>
    <dbReference type="NCBI Taxonomy" id="1004"/>
    <lineage>
        <taxon>Bacteria</taxon>
        <taxon>Pseudomonadati</taxon>
        <taxon>Bacteroidota</taxon>
        <taxon>Chitinophagia</taxon>
        <taxon>Chitinophagales</taxon>
        <taxon>Chitinophagaceae</taxon>
        <taxon>Chitinophaga</taxon>
    </lineage>
</organism>
<evidence type="ECO:0000313" key="2">
    <source>
        <dbReference type="Proteomes" id="UP001326715"/>
    </source>
</evidence>
<evidence type="ECO:0000313" key="1">
    <source>
        <dbReference type="EMBL" id="WQG88014.1"/>
    </source>
</evidence>
<proteinExistence type="predicted"/>
<sequence>MIRDQKNNITVEMALAILQDEMNTLLQKGKIQSSAIFYHSCFTGQPGDTPTSANNATFVAHEDYNAISLLYATQQGQTGTIICPYIIKDNIIRHQPIHGFDSASPFDAEAAEKEITFDEPIEYTDFEIRNEYEIGIRNIEKPDQIYNMEWEGFIGAKNFALPAIKSILNKAISATKNATITYINGKIGVSSLDLGPITIVGIHVGKSFYAYPAMRPSHTFEVTTDYIEETFQRRGTEALIAASINNKILINFLATDYLKHHSTYRSVKTNWMKIGALALFIDVRPVFEDNTFWPEDNYGDCGLHQFMGTIINIKTVAVLDVKAYVITTNIGFELDIFVSAENVMDGLLQAGGHIRGVICFHGEIIFG</sequence>
<name>A0ABZ0XCH0_9BACT</name>
<dbReference type="RefSeq" id="WP_143150891.1">
    <property type="nucleotide sequence ID" value="NZ_CP139972.1"/>
</dbReference>
<protein>
    <submittedName>
        <fullName evidence="1">Uncharacterized protein</fullName>
    </submittedName>
</protein>
<reference evidence="1 2" key="1">
    <citation type="submission" date="2023-11" db="EMBL/GenBank/DDBJ databases">
        <title>MicrobeMod: A computational toolkit for identifying prokaryotic methylation and restriction-modification with nanopore sequencing.</title>
        <authorList>
            <person name="Crits-Christoph A."/>
            <person name="Kang S.C."/>
            <person name="Lee H."/>
            <person name="Ostrov N."/>
        </authorList>
    </citation>
    <scope>NUCLEOTIDE SEQUENCE [LARGE SCALE GENOMIC DNA]</scope>
    <source>
        <strain evidence="1 2">ATCC 23090</strain>
    </source>
</reference>
<keyword evidence="2" id="KW-1185">Reference proteome</keyword>
<dbReference type="EMBL" id="CP140154">
    <property type="protein sequence ID" value="WQG88014.1"/>
    <property type="molecule type" value="Genomic_DNA"/>
</dbReference>
<dbReference type="Proteomes" id="UP001326715">
    <property type="component" value="Chromosome"/>
</dbReference>
<gene>
    <name evidence="1" type="ORF">SR876_24105</name>
</gene>
<accession>A0ABZ0XCH0</accession>